<reference evidence="2" key="1">
    <citation type="submission" date="2020-05" db="EMBL/GenBank/DDBJ databases">
        <title>Evolutionary and genomic comparisons of hybrid uninucleate and nonhybrid Rhizoctonia fungi.</title>
        <authorList>
            <person name="Li C."/>
            <person name="Chen X."/>
        </authorList>
    </citation>
    <scope>NUCLEOTIDE SEQUENCE</scope>
    <source>
        <strain evidence="2">AG-1 IA</strain>
    </source>
</reference>
<feature type="compositionally biased region" description="Acidic residues" evidence="1">
    <location>
        <begin position="152"/>
        <end position="169"/>
    </location>
</feature>
<evidence type="ECO:0000313" key="3">
    <source>
        <dbReference type="Proteomes" id="UP000650533"/>
    </source>
</evidence>
<proteinExistence type="predicted"/>
<protein>
    <submittedName>
        <fullName evidence="2">Mediator complex subunit Med12</fullName>
    </submittedName>
</protein>
<feature type="compositionally biased region" description="Basic and acidic residues" evidence="1">
    <location>
        <begin position="96"/>
        <end position="105"/>
    </location>
</feature>
<gene>
    <name evidence="2" type="ORF">RhiXN_06274</name>
</gene>
<dbReference type="Proteomes" id="UP000650533">
    <property type="component" value="Chromosome 7"/>
</dbReference>
<feature type="region of interest" description="Disordered" evidence="1">
    <location>
        <begin position="145"/>
        <end position="212"/>
    </location>
</feature>
<evidence type="ECO:0000313" key="2">
    <source>
        <dbReference type="EMBL" id="QRW21285.1"/>
    </source>
</evidence>
<dbReference type="RefSeq" id="XP_043181522.1">
    <property type="nucleotide sequence ID" value="XM_043326090.1"/>
</dbReference>
<feature type="region of interest" description="Disordered" evidence="1">
    <location>
        <begin position="96"/>
        <end position="117"/>
    </location>
</feature>
<dbReference type="EMBL" id="CP059664">
    <property type="protein sequence ID" value="QRW21285.1"/>
    <property type="molecule type" value="Genomic_DNA"/>
</dbReference>
<organism evidence="2 3">
    <name type="scientific">Rhizoctonia solani</name>
    <dbReference type="NCBI Taxonomy" id="456999"/>
    <lineage>
        <taxon>Eukaryota</taxon>
        <taxon>Fungi</taxon>
        <taxon>Dikarya</taxon>
        <taxon>Basidiomycota</taxon>
        <taxon>Agaricomycotina</taxon>
        <taxon>Agaricomycetes</taxon>
        <taxon>Cantharellales</taxon>
        <taxon>Ceratobasidiaceae</taxon>
        <taxon>Rhizoctonia</taxon>
    </lineage>
</organism>
<name>A0A8H8NZ11_9AGAM</name>
<sequence>MSKYKIGVEIPKVSRYPSTDALRQAIDPSRQLILPNLPKEYLDRVLPLLKFTSTDPCTGLALRFTQQPSRALLITHFPNRPWDWGESLEEGVVQRGDDTRSDYATRPRRAKQTLEQHRDEWHMKTVIGSETVFQREWVDSRVLDVSKREEGESSDEEMVDRAEEEDDEVPSGGQQGSGVYGKKRKASMSSIDEGMISDDDVQIIEGPDQGGR</sequence>
<accession>A0A8H8NZ11</accession>
<dbReference type="KEGG" id="rsx:RhiXN_06274"/>
<dbReference type="AlphaFoldDB" id="A0A8H8NZ11"/>
<evidence type="ECO:0000256" key="1">
    <source>
        <dbReference type="SAM" id="MobiDB-lite"/>
    </source>
</evidence>
<dbReference type="GeneID" id="67028553"/>